<reference evidence="1 2" key="1">
    <citation type="journal article" date="2022" name="DNA Res.">
        <title>Chromosomal-level genome assembly of the orchid tree Bauhinia variegata (Leguminosae; Cercidoideae) supports the allotetraploid origin hypothesis of Bauhinia.</title>
        <authorList>
            <person name="Zhong Y."/>
            <person name="Chen Y."/>
            <person name="Zheng D."/>
            <person name="Pang J."/>
            <person name="Liu Y."/>
            <person name="Luo S."/>
            <person name="Meng S."/>
            <person name="Qian L."/>
            <person name="Wei D."/>
            <person name="Dai S."/>
            <person name="Zhou R."/>
        </authorList>
    </citation>
    <scope>NUCLEOTIDE SEQUENCE [LARGE SCALE GENOMIC DNA]</scope>
    <source>
        <strain evidence="1">BV-YZ2020</strain>
    </source>
</reference>
<comment type="caution">
    <text evidence="1">The sequence shown here is derived from an EMBL/GenBank/DDBJ whole genome shotgun (WGS) entry which is preliminary data.</text>
</comment>
<evidence type="ECO:0000313" key="2">
    <source>
        <dbReference type="Proteomes" id="UP000828941"/>
    </source>
</evidence>
<accession>A0ACB9PNT0</accession>
<keyword evidence="2" id="KW-1185">Reference proteome</keyword>
<organism evidence="1 2">
    <name type="scientific">Bauhinia variegata</name>
    <name type="common">Purple orchid tree</name>
    <name type="synonym">Phanera variegata</name>
    <dbReference type="NCBI Taxonomy" id="167791"/>
    <lineage>
        <taxon>Eukaryota</taxon>
        <taxon>Viridiplantae</taxon>
        <taxon>Streptophyta</taxon>
        <taxon>Embryophyta</taxon>
        <taxon>Tracheophyta</taxon>
        <taxon>Spermatophyta</taxon>
        <taxon>Magnoliopsida</taxon>
        <taxon>eudicotyledons</taxon>
        <taxon>Gunneridae</taxon>
        <taxon>Pentapetalae</taxon>
        <taxon>rosids</taxon>
        <taxon>fabids</taxon>
        <taxon>Fabales</taxon>
        <taxon>Fabaceae</taxon>
        <taxon>Cercidoideae</taxon>
        <taxon>Cercideae</taxon>
        <taxon>Bauhiniinae</taxon>
        <taxon>Bauhinia</taxon>
    </lineage>
</organism>
<dbReference type="Proteomes" id="UP000828941">
    <property type="component" value="Chromosome 3"/>
</dbReference>
<evidence type="ECO:0000313" key="1">
    <source>
        <dbReference type="EMBL" id="KAI4350233.1"/>
    </source>
</evidence>
<proteinExistence type="predicted"/>
<sequence>MISSEKIIEMSRKWRKHVTTRKRRKRISRPRTWENANGKAKCSSSISNKAAKGHFVVYSTDQRRFMLPLIYLNTEIFRELFKLAEEEFGLSSNVPLTLPCEGTVLEYVIMLIQRNVAKDLEEAVLMSVATTACQSTLHLHQQQILLANLFVDFEVNVASL</sequence>
<dbReference type="EMBL" id="CM039428">
    <property type="protein sequence ID" value="KAI4350233.1"/>
    <property type="molecule type" value="Genomic_DNA"/>
</dbReference>
<protein>
    <submittedName>
        <fullName evidence="1">Uncharacterized protein</fullName>
    </submittedName>
</protein>
<gene>
    <name evidence="1" type="ORF">L6164_004707</name>
</gene>
<name>A0ACB9PNT0_BAUVA</name>